<proteinExistence type="inferred from homology"/>
<dbReference type="InterPro" id="IPR001210">
    <property type="entry name" value="Ribosomal_eS17"/>
</dbReference>
<name>X1HZ34_9ZZZZ</name>
<evidence type="ECO:0000256" key="1">
    <source>
        <dbReference type="ARBA" id="ARBA00010444"/>
    </source>
</evidence>
<dbReference type="HAMAP" id="MF_00511">
    <property type="entry name" value="Ribosomal_eS17"/>
    <property type="match status" value="1"/>
</dbReference>
<dbReference type="Pfam" id="PF00833">
    <property type="entry name" value="Ribosomal_S17e"/>
    <property type="match status" value="1"/>
</dbReference>
<comment type="similarity">
    <text evidence="1">Belongs to the eukaryotic ribosomal protein eS17 family.</text>
</comment>
<keyword evidence="2" id="KW-0689">Ribosomal protein</keyword>
<evidence type="ECO:0000313" key="4">
    <source>
        <dbReference type="EMBL" id="GAH50548.1"/>
    </source>
</evidence>
<gene>
    <name evidence="4" type="ORF">S03H2_31727</name>
</gene>
<accession>X1HZ34</accession>
<dbReference type="PANTHER" id="PTHR10732">
    <property type="entry name" value="40S RIBOSOMAL PROTEIN S17"/>
    <property type="match status" value="1"/>
</dbReference>
<evidence type="ECO:0008006" key="5">
    <source>
        <dbReference type="Google" id="ProtNLM"/>
    </source>
</evidence>
<sequence>MGKVRTILIKKVSKELISKYPNVFTIDFERNKVLLDKYSKVDSKHLRNRISGYIVNLMKIKVRDQS</sequence>
<dbReference type="GO" id="GO:0003735">
    <property type="term" value="F:structural constituent of ribosome"/>
    <property type="evidence" value="ECO:0007669"/>
    <property type="project" value="InterPro"/>
</dbReference>
<dbReference type="InterPro" id="IPR036401">
    <property type="entry name" value="Ribosomal_eS17_sf"/>
</dbReference>
<dbReference type="AlphaFoldDB" id="X1HZ34"/>
<dbReference type="GO" id="GO:0005840">
    <property type="term" value="C:ribosome"/>
    <property type="evidence" value="ECO:0007669"/>
    <property type="project" value="UniProtKB-KW"/>
</dbReference>
<dbReference type="SUPFAM" id="SSF116820">
    <property type="entry name" value="Rps17e-like"/>
    <property type="match status" value="1"/>
</dbReference>
<dbReference type="GO" id="GO:0006412">
    <property type="term" value="P:translation"/>
    <property type="evidence" value="ECO:0007669"/>
    <property type="project" value="InterPro"/>
</dbReference>
<dbReference type="NCBIfam" id="NF002242">
    <property type="entry name" value="PRK01151.1"/>
    <property type="match status" value="1"/>
</dbReference>
<reference evidence="4" key="1">
    <citation type="journal article" date="2014" name="Front. Microbiol.">
        <title>High frequency of phylogenetically diverse reductive dehalogenase-homologous genes in deep subseafloor sedimentary metagenomes.</title>
        <authorList>
            <person name="Kawai M."/>
            <person name="Futagami T."/>
            <person name="Toyoda A."/>
            <person name="Takaki Y."/>
            <person name="Nishi S."/>
            <person name="Hori S."/>
            <person name="Arai W."/>
            <person name="Tsubouchi T."/>
            <person name="Morono Y."/>
            <person name="Uchiyama I."/>
            <person name="Ito T."/>
            <person name="Fujiyama A."/>
            <person name="Inagaki F."/>
            <person name="Takami H."/>
        </authorList>
    </citation>
    <scope>NUCLEOTIDE SEQUENCE</scope>
    <source>
        <strain evidence="4">Expedition CK06-06</strain>
    </source>
</reference>
<dbReference type="Gene3D" id="1.10.60.20">
    <property type="entry name" value="Ribosomal protein S17e-like"/>
    <property type="match status" value="1"/>
</dbReference>
<protein>
    <recommendedName>
        <fullName evidence="5">30S ribosomal protein S17e</fullName>
    </recommendedName>
</protein>
<dbReference type="EMBL" id="BARU01019254">
    <property type="protein sequence ID" value="GAH50548.1"/>
    <property type="molecule type" value="Genomic_DNA"/>
</dbReference>
<evidence type="ECO:0000256" key="3">
    <source>
        <dbReference type="ARBA" id="ARBA00023274"/>
    </source>
</evidence>
<dbReference type="GO" id="GO:1990904">
    <property type="term" value="C:ribonucleoprotein complex"/>
    <property type="evidence" value="ECO:0007669"/>
    <property type="project" value="UniProtKB-KW"/>
</dbReference>
<keyword evidence="3" id="KW-0687">Ribonucleoprotein</keyword>
<organism evidence="4">
    <name type="scientific">marine sediment metagenome</name>
    <dbReference type="NCBI Taxonomy" id="412755"/>
    <lineage>
        <taxon>unclassified sequences</taxon>
        <taxon>metagenomes</taxon>
        <taxon>ecological metagenomes</taxon>
    </lineage>
</organism>
<dbReference type="PANTHER" id="PTHR10732:SF0">
    <property type="entry name" value="40S RIBOSOMAL PROTEIN S17"/>
    <property type="match status" value="1"/>
</dbReference>
<evidence type="ECO:0000256" key="2">
    <source>
        <dbReference type="ARBA" id="ARBA00022980"/>
    </source>
</evidence>
<comment type="caution">
    <text evidence="4">The sequence shown here is derived from an EMBL/GenBank/DDBJ whole genome shotgun (WGS) entry which is preliminary data.</text>
</comment>